<reference evidence="2 3" key="1">
    <citation type="journal article" date="2019" name="Nat. Ecol. Evol.">
        <title>Megaphylogeny resolves global patterns of mushroom evolution.</title>
        <authorList>
            <person name="Varga T."/>
            <person name="Krizsan K."/>
            <person name="Foldi C."/>
            <person name="Dima B."/>
            <person name="Sanchez-Garcia M."/>
            <person name="Sanchez-Ramirez S."/>
            <person name="Szollosi G.J."/>
            <person name="Szarkandi J.G."/>
            <person name="Papp V."/>
            <person name="Albert L."/>
            <person name="Andreopoulos W."/>
            <person name="Angelini C."/>
            <person name="Antonin V."/>
            <person name="Barry K.W."/>
            <person name="Bougher N.L."/>
            <person name="Buchanan P."/>
            <person name="Buyck B."/>
            <person name="Bense V."/>
            <person name="Catcheside P."/>
            <person name="Chovatia M."/>
            <person name="Cooper J."/>
            <person name="Damon W."/>
            <person name="Desjardin D."/>
            <person name="Finy P."/>
            <person name="Geml J."/>
            <person name="Haridas S."/>
            <person name="Hughes K."/>
            <person name="Justo A."/>
            <person name="Karasinski D."/>
            <person name="Kautmanova I."/>
            <person name="Kiss B."/>
            <person name="Kocsube S."/>
            <person name="Kotiranta H."/>
            <person name="LaButti K.M."/>
            <person name="Lechner B.E."/>
            <person name="Liimatainen K."/>
            <person name="Lipzen A."/>
            <person name="Lukacs Z."/>
            <person name="Mihaltcheva S."/>
            <person name="Morgado L.N."/>
            <person name="Niskanen T."/>
            <person name="Noordeloos M.E."/>
            <person name="Ohm R.A."/>
            <person name="Ortiz-Santana B."/>
            <person name="Ovrebo C."/>
            <person name="Racz N."/>
            <person name="Riley R."/>
            <person name="Savchenko A."/>
            <person name="Shiryaev A."/>
            <person name="Soop K."/>
            <person name="Spirin V."/>
            <person name="Szebenyi C."/>
            <person name="Tomsovsky M."/>
            <person name="Tulloss R.E."/>
            <person name="Uehling J."/>
            <person name="Grigoriev I.V."/>
            <person name="Vagvolgyi C."/>
            <person name="Papp T."/>
            <person name="Martin F.M."/>
            <person name="Miettinen O."/>
            <person name="Hibbett D.S."/>
            <person name="Nagy L.G."/>
        </authorList>
    </citation>
    <scope>NUCLEOTIDE SEQUENCE [LARGE SCALE GENOMIC DNA]</scope>
    <source>
        <strain evidence="2 3">CBS 121175</strain>
    </source>
</reference>
<name>A0A5C3KH42_COPMA</name>
<dbReference type="AlphaFoldDB" id="A0A5C3KH42"/>
<feature type="compositionally biased region" description="Basic and acidic residues" evidence="1">
    <location>
        <begin position="48"/>
        <end position="58"/>
    </location>
</feature>
<dbReference type="STRING" id="230819.A0A5C3KH42"/>
<dbReference type="Proteomes" id="UP000307440">
    <property type="component" value="Unassembled WGS sequence"/>
</dbReference>
<sequence>MTPNVMLEEDGSNWADYKHRVLNQLYAKGLYRYVHGTIPRPVEIVKHNPSRRAEDPRSHWYLPSDSNHSRPLSHSEVNEYHNALTQFLKQDSTGWLYLMSTLPYSIYIFIRKHTTLAEKWKALCNMYENRQARDIGIMSQLSRLRFNRSGPRSLRSHLAYMMELRDEAISGTQAKVFSDDLFSRFIAGSLEQDPYLSTTAKTSQIGSPTPSDKLINTLLRIEEEMVLDSAREPLEKAGRGSKRS</sequence>
<accession>A0A5C3KH42</accession>
<protein>
    <submittedName>
        <fullName evidence="2">Uncharacterized protein</fullName>
    </submittedName>
</protein>
<proteinExistence type="predicted"/>
<evidence type="ECO:0000313" key="2">
    <source>
        <dbReference type="EMBL" id="TFK19471.1"/>
    </source>
</evidence>
<evidence type="ECO:0000256" key="1">
    <source>
        <dbReference type="SAM" id="MobiDB-lite"/>
    </source>
</evidence>
<gene>
    <name evidence="2" type="ORF">FA15DRAFT_674404</name>
</gene>
<organism evidence="2 3">
    <name type="scientific">Coprinopsis marcescibilis</name>
    <name type="common">Agaric fungus</name>
    <name type="synonym">Psathyrella marcescibilis</name>
    <dbReference type="NCBI Taxonomy" id="230819"/>
    <lineage>
        <taxon>Eukaryota</taxon>
        <taxon>Fungi</taxon>
        <taxon>Dikarya</taxon>
        <taxon>Basidiomycota</taxon>
        <taxon>Agaricomycotina</taxon>
        <taxon>Agaricomycetes</taxon>
        <taxon>Agaricomycetidae</taxon>
        <taxon>Agaricales</taxon>
        <taxon>Agaricineae</taxon>
        <taxon>Psathyrellaceae</taxon>
        <taxon>Coprinopsis</taxon>
    </lineage>
</organism>
<keyword evidence="3" id="KW-1185">Reference proteome</keyword>
<evidence type="ECO:0000313" key="3">
    <source>
        <dbReference type="Proteomes" id="UP000307440"/>
    </source>
</evidence>
<feature type="region of interest" description="Disordered" evidence="1">
    <location>
        <begin position="48"/>
        <end position="73"/>
    </location>
</feature>
<dbReference type="EMBL" id="ML210339">
    <property type="protein sequence ID" value="TFK19471.1"/>
    <property type="molecule type" value="Genomic_DNA"/>
</dbReference>